<evidence type="ECO:0000313" key="2">
    <source>
        <dbReference type="Proteomes" id="UP001622557"/>
    </source>
</evidence>
<dbReference type="GeneID" id="97278932"/>
<dbReference type="Proteomes" id="UP001622557">
    <property type="component" value="Chromosome"/>
</dbReference>
<evidence type="ECO:0000313" key="1">
    <source>
        <dbReference type="EMBL" id="WTQ78936.1"/>
    </source>
</evidence>
<accession>A0ABZ1KHV2</accession>
<gene>
    <name evidence="1" type="ORF">OG350_00880</name>
</gene>
<protein>
    <submittedName>
        <fullName evidence="1">Uncharacterized protein</fullName>
    </submittedName>
</protein>
<reference evidence="1 2" key="1">
    <citation type="submission" date="2022-10" db="EMBL/GenBank/DDBJ databases">
        <title>The complete genomes of actinobacterial strains from the NBC collection.</title>
        <authorList>
            <person name="Joergensen T.S."/>
            <person name="Alvarez Arevalo M."/>
            <person name="Sterndorff E.B."/>
            <person name="Faurdal D."/>
            <person name="Vuksanovic O."/>
            <person name="Mourched A.-S."/>
            <person name="Charusanti P."/>
            <person name="Shaw S."/>
            <person name="Blin K."/>
            <person name="Weber T."/>
        </authorList>
    </citation>
    <scope>NUCLEOTIDE SEQUENCE [LARGE SCALE GENOMIC DNA]</scope>
    <source>
        <strain evidence="1 2">NBC_00156</strain>
    </source>
</reference>
<name>A0ABZ1KHV2_STRAH</name>
<proteinExistence type="predicted"/>
<organism evidence="1 2">
    <name type="scientific">Streptomyces achromogenes</name>
    <dbReference type="NCBI Taxonomy" id="67255"/>
    <lineage>
        <taxon>Bacteria</taxon>
        <taxon>Bacillati</taxon>
        <taxon>Actinomycetota</taxon>
        <taxon>Actinomycetes</taxon>
        <taxon>Kitasatosporales</taxon>
        <taxon>Streptomycetaceae</taxon>
        <taxon>Streptomyces</taxon>
    </lineage>
</organism>
<keyword evidence="2" id="KW-1185">Reference proteome</keyword>
<dbReference type="EMBL" id="CP108164">
    <property type="protein sequence ID" value="WTQ78936.1"/>
    <property type="molecule type" value="Genomic_DNA"/>
</dbReference>
<sequence length="64" mass="6901">MIDQIAGAASNVQIVLTGYLYIVGESQCRAGEFDALNHLADYMRDQQKAKVDELKRSGIAVAGS</sequence>
<dbReference type="RefSeq" id="WP_405444584.1">
    <property type="nucleotide sequence ID" value="NZ_CP108164.1"/>
</dbReference>